<accession>A0A060XS23</accession>
<feature type="compositionally biased region" description="Polar residues" evidence="2">
    <location>
        <begin position="1054"/>
        <end position="1067"/>
    </location>
</feature>
<gene>
    <name evidence="4" type="ORF">GSONMT00001205001</name>
</gene>
<feature type="coiled-coil region" evidence="1">
    <location>
        <begin position="1335"/>
        <end position="1362"/>
    </location>
</feature>
<protein>
    <recommendedName>
        <fullName evidence="3">CDK5 regulatory subunit-associated protein 2/Myomegalin coiled coil domain-containing protein</fullName>
    </recommendedName>
</protein>
<reference evidence="4" key="1">
    <citation type="journal article" date="2014" name="Nat. Commun.">
        <title>The rainbow trout genome provides novel insights into evolution after whole-genome duplication in vertebrates.</title>
        <authorList>
            <person name="Berthelot C."/>
            <person name="Brunet F."/>
            <person name="Chalopin D."/>
            <person name="Juanchich A."/>
            <person name="Bernard M."/>
            <person name="Noel B."/>
            <person name="Bento P."/>
            <person name="Da Silva C."/>
            <person name="Labadie K."/>
            <person name="Alberti A."/>
            <person name="Aury J.M."/>
            <person name="Louis A."/>
            <person name="Dehais P."/>
            <person name="Bardou P."/>
            <person name="Montfort J."/>
            <person name="Klopp C."/>
            <person name="Cabau C."/>
            <person name="Gaspin C."/>
            <person name="Thorgaard G.H."/>
            <person name="Boussaha M."/>
            <person name="Quillet E."/>
            <person name="Guyomard R."/>
            <person name="Galiana D."/>
            <person name="Bobe J."/>
            <person name="Volff J.N."/>
            <person name="Genet C."/>
            <person name="Wincker P."/>
            <person name="Jaillon O."/>
            <person name="Roest Crollius H."/>
            <person name="Guiguen Y."/>
        </authorList>
    </citation>
    <scope>NUCLEOTIDE SEQUENCE [LARGE SCALE GENOMIC DNA]</scope>
</reference>
<dbReference type="PaxDb" id="8022-A0A060XS23"/>
<name>A0A060XS23_ONCMY</name>
<feature type="compositionally biased region" description="Basic and acidic residues" evidence="2">
    <location>
        <begin position="1069"/>
        <end position="1098"/>
    </location>
</feature>
<dbReference type="Gene3D" id="3.30.420.10">
    <property type="entry name" value="Ribonuclease H-like superfamily/Ribonuclease H"/>
    <property type="match status" value="1"/>
</dbReference>
<keyword evidence="1" id="KW-0175">Coiled coil</keyword>
<dbReference type="InterPro" id="IPR056273">
    <property type="entry name" value="CDK5RAP2_MYOME_CC"/>
</dbReference>
<feature type="compositionally biased region" description="Basic and acidic residues" evidence="2">
    <location>
        <begin position="1403"/>
        <end position="1414"/>
    </location>
</feature>
<feature type="compositionally biased region" description="Basic and acidic residues" evidence="2">
    <location>
        <begin position="901"/>
        <end position="919"/>
    </location>
</feature>
<dbReference type="GO" id="GO:0090063">
    <property type="term" value="P:positive regulation of microtubule nucleation"/>
    <property type="evidence" value="ECO:0007669"/>
    <property type="project" value="TreeGrafter"/>
</dbReference>
<feature type="coiled-coil region" evidence="1">
    <location>
        <begin position="464"/>
        <end position="501"/>
    </location>
</feature>
<dbReference type="GO" id="GO:0060090">
    <property type="term" value="F:molecular adaptor activity"/>
    <property type="evidence" value="ECO:0007669"/>
    <property type="project" value="TreeGrafter"/>
</dbReference>
<feature type="compositionally biased region" description="Polar residues" evidence="2">
    <location>
        <begin position="1"/>
        <end position="11"/>
    </location>
</feature>
<evidence type="ECO:0000313" key="4">
    <source>
        <dbReference type="EMBL" id="CDQ82107.1"/>
    </source>
</evidence>
<proteinExistence type="predicted"/>
<dbReference type="PANTHER" id="PTHR46501:SF7">
    <property type="entry name" value="MYOMEGALIN ISOFORM X1"/>
    <property type="match status" value="1"/>
</dbReference>
<dbReference type="GO" id="GO:1903358">
    <property type="term" value="P:regulation of Golgi organization"/>
    <property type="evidence" value="ECO:0007669"/>
    <property type="project" value="TreeGrafter"/>
</dbReference>
<dbReference type="GO" id="GO:0003676">
    <property type="term" value="F:nucleic acid binding"/>
    <property type="evidence" value="ECO:0007669"/>
    <property type="project" value="InterPro"/>
</dbReference>
<dbReference type="Proteomes" id="UP000193380">
    <property type="component" value="Unassembled WGS sequence"/>
</dbReference>
<dbReference type="InterPro" id="IPR036397">
    <property type="entry name" value="RNaseH_sf"/>
</dbReference>
<organism evidence="4 5">
    <name type="scientific">Oncorhynchus mykiss</name>
    <name type="common">Rainbow trout</name>
    <name type="synonym">Salmo gairdneri</name>
    <dbReference type="NCBI Taxonomy" id="8022"/>
    <lineage>
        <taxon>Eukaryota</taxon>
        <taxon>Metazoa</taxon>
        <taxon>Chordata</taxon>
        <taxon>Craniata</taxon>
        <taxon>Vertebrata</taxon>
        <taxon>Euteleostomi</taxon>
        <taxon>Actinopterygii</taxon>
        <taxon>Neopterygii</taxon>
        <taxon>Teleostei</taxon>
        <taxon>Protacanthopterygii</taxon>
        <taxon>Salmoniformes</taxon>
        <taxon>Salmonidae</taxon>
        <taxon>Salmoninae</taxon>
        <taxon>Oncorhynchus</taxon>
    </lineage>
</organism>
<evidence type="ECO:0000256" key="2">
    <source>
        <dbReference type="SAM" id="MobiDB-lite"/>
    </source>
</evidence>
<feature type="coiled-coil region" evidence="1">
    <location>
        <begin position="1709"/>
        <end position="1736"/>
    </location>
</feature>
<sequence length="1861" mass="210139">MEKQAELSQLQGEHHTKRLEAQKLQRSLGRREQELADLQQAKEQLEQELEELQQQRKKGDKALNEMQNQLKKLNGELGERESSLEQQYQEQLEQTKRRLQSHEVTIQRLTTCLADKEQQLQEYMNMMRDIEQSRSPEESDTMLSKLRERLKEKEKALEQALDEKFSALEEKDNEIHQLRLSLREKERDLERLNNLLSHNEDTINSFDALIKEKDVELQHLANTMKNLQRAKQDVEDNLNRACREKDSIISQLQLSLEGKTKDMEAMASSLLSQSQSQARDLAEQMGQRLKEAETMLVDAAKARERLVADNESAVEGLLATIGSKDQLLKESAEHYNRTLSERIQEIEELRRQLCTRQQQLASAEKLSSTVTQEGYLEMAKLRALLTEKESIIIKLLERGRERDQFLAELRQKEPAPSQVLELRQTIQLLQERLEEREGDCSKRNNNEDSMEKVPLIKKTVVILKKELAQKTEALNKSLKRENELKMSLADLQSVLSELEGRIEGQAASIDSLTTTLETKDEIINDLHQRLGQRGDSQTKGPQDQAVEAGVAHSLPGLPQRERTIIGGDSQQEVLPLLADLQVEHRSLNQALRAEQQLYSSLVRTVKEQDSAQRLHALQMELTAVTLLRQQLEEGIRSNEELREDLEREIARTKLSKEGAVVGQGHVDPRELQSVRHQLEDTQRWNASLQARLGVIKNRGGGVGAINDTADTLGSFMADQTSYMSICVGEGEGLDHLSVEELRQKVSGNTVFIVSKYPMLVMELQDYVSRLLAVNEDLQRTLSLTEGSDHNLSQSSSGKESPDLNPIESLWRELKVHVAQQQPQHITALKEICMEQWAKIPATVCENLVKTYRKHLTSVIASKGYITKDRNWEQLCSLLSDCGALSVNHLREELQRLRSENVDQRGQLKEEKSRESKESADTLGDIGDAQGDLRKTLERLRSEAKGHRKIIQLLKEQLERTEAVVDVETLSDSQPDMMVTMTQKMERLRLEQEGGAHGREKLLEGEERGKAQGDGHATQGNSHTQPAKGHSYRIARHGAGVKSRLPVPVRHNKTDTAGSRESVNQASDEFSEHLRGDVLHQLGPDHHHDQQTSDSDSHSSPRAAQHCSPGSNHSSTTRGTTRQGLETEFLRAQAPTDAELLSQLELLHQECQDKEQLIDRLEEQMAEWDELQAQLREKDRLNCHYMEALQAAESTITYLTACNLDRNSQGGVPGSGSDLNAELQQQADSLQEALWEQSRLNVELQERLRSAEEAPEEDLNEIQRGNETKEQRGWGKHHGRSKFASDVKSSLESEQVAKHLSECLRAAESAIGSLTAHSKTMEPGAWIPPQDVQAQLESLQKALKERKRACKSLEEKLATAQSIIALQNSSKKTSHVATQRAPPLEQEDKGVQVDLQDLGYETSGKSEAEVDREESSSTDMQLVPGSANSSLPCLLKQDQEEPSFSSTENLDTASSASYPSSPTLSSPKVSLKSLQTFDSYGLCEDPAQLQAQVRELKTQLESQHQVILHLQTMLRRRASLSSELLTATSDSHTATGGHTGSERGEEGGKEERSLEGEGEVTKEKMKSMSMELERERSVNRSMSEQLLQAQQRSRSASPARIDSLVQSQARELSQLRRQIQESRGLGALHRMQLEELSQAFEELLQASDVDYYVGEVFREQLDKSLGVLERLEGRLEKGKHNKHCIDAMLGLRTSVRQQVCFLGQQNQSLAECAREQLDSLSKELQEKTRLVQSLQIQLRGQTPSSHYSSDSDLSDRVSNQATASYHNSPTLPACSKLHGNQAYHVSLMVLIFHSGPLWTSQGFQKDKEGQPRAVRVSGYTHYCFLPPPSPPLSLHLKLHYLVVPPIWFNLQIVFRFEWILQR</sequence>
<feature type="compositionally biased region" description="Polar residues" evidence="2">
    <location>
        <begin position="1441"/>
        <end position="1450"/>
    </location>
</feature>
<feature type="compositionally biased region" description="Basic and acidic residues" evidence="2">
    <location>
        <begin position="12"/>
        <end position="34"/>
    </location>
</feature>
<reference evidence="4" key="2">
    <citation type="submission" date="2014-03" db="EMBL/GenBank/DDBJ databases">
        <authorList>
            <person name="Genoscope - CEA"/>
        </authorList>
    </citation>
    <scope>NUCLEOTIDE SEQUENCE</scope>
</reference>
<feature type="domain" description="CDK5 regulatory subunit-associated protein 2/Myomegalin coiled coil" evidence="3">
    <location>
        <begin position="562"/>
        <end position="651"/>
    </location>
</feature>
<evidence type="ECO:0000256" key="1">
    <source>
        <dbReference type="SAM" id="Coils"/>
    </source>
</evidence>
<feature type="region of interest" description="Disordered" evidence="2">
    <location>
        <begin position="1249"/>
        <end position="1287"/>
    </location>
</feature>
<feature type="compositionally biased region" description="Polar residues" evidence="2">
    <location>
        <begin position="1107"/>
        <end position="1121"/>
    </location>
</feature>
<feature type="coiled-coil region" evidence="1">
    <location>
        <begin position="624"/>
        <end position="655"/>
    </location>
</feature>
<feature type="region of interest" description="Disordered" evidence="2">
    <location>
        <begin position="1367"/>
        <end position="1467"/>
    </location>
</feature>
<feature type="compositionally biased region" description="Basic and acidic residues" evidence="2">
    <location>
        <begin position="1263"/>
        <end position="1272"/>
    </location>
</feature>
<evidence type="ECO:0000259" key="3">
    <source>
        <dbReference type="Pfam" id="PF23246"/>
    </source>
</evidence>
<dbReference type="InterPro" id="IPR052593">
    <property type="entry name" value="MT-associated_AKAP9-binding"/>
</dbReference>
<dbReference type="GO" id="GO:0005794">
    <property type="term" value="C:Golgi apparatus"/>
    <property type="evidence" value="ECO:0007669"/>
    <property type="project" value="TreeGrafter"/>
</dbReference>
<feature type="region of interest" description="Disordered" evidence="2">
    <location>
        <begin position="1525"/>
        <end position="1600"/>
    </location>
</feature>
<feature type="compositionally biased region" description="Basic and acidic residues" evidence="2">
    <location>
        <begin position="1539"/>
        <end position="1577"/>
    </location>
</feature>
<feature type="compositionally biased region" description="Low complexity" evidence="2">
    <location>
        <begin position="1451"/>
        <end position="1466"/>
    </location>
</feature>
<feature type="region of interest" description="Disordered" evidence="2">
    <location>
        <begin position="1006"/>
        <end position="1121"/>
    </location>
</feature>
<feature type="region of interest" description="Disordered" evidence="2">
    <location>
        <begin position="1"/>
        <end position="39"/>
    </location>
</feature>
<feature type="region of interest" description="Disordered" evidence="2">
    <location>
        <begin position="901"/>
        <end position="928"/>
    </location>
</feature>
<feature type="coiled-coil region" evidence="1">
    <location>
        <begin position="289"/>
        <end position="356"/>
    </location>
</feature>
<feature type="compositionally biased region" description="Polar residues" evidence="2">
    <location>
        <begin position="1578"/>
        <end position="1595"/>
    </location>
</feature>
<feature type="compositionally biased region" description="Polar residues" evidence="2">
    <location>
        <begin position="1367"/>
        <end position="1376"/>
    </location>
</feature>
<dbReference type="STRING" id="8022.A0A060XS23"/>
<dbReference type="PANTHER" id="PTHR46501">
    <property type="entry name" value="MYOMEGALIN"/>
    <property type="match status" value="1"/>
</dbReference>
<dbReference type="Pfam" id="PF23246">
    <property type="entry name" value="CC_CDK5RAP2"/>
    <property type="match status" value="1"/>
</dbReference>
<feature type="coiled-coil region" evidence="1">
    <location>
        <begin position="1143"/>
        <end position="1180"/>
    </location>
</feature>
<dbReference type="GO" id="GO:0005813">
    <property type="term" value="C:centrosome"/>
    <property type="evidence" value="ECO:0007669"/>
    <property type="project" value="TreeGrafter"/>
</dbReference>
<dbReference type="EMBL" id="FR905908">
    <property type="protein sequence ID" value="CDQ82107.1"/>
    <property type="molecule type" value="Genomic_DNA"/>
</dbReference>
<dbReference type="GO" id="GO:0007098">
    <property type="term" value="P:centrosome cycle"/>
    <property type="evidence" value="ECO:0007669"/>
    <property type="project" value="TreeGrafter"/>
</dbReference>
<evidence type="ECO:0000313" key="5">
    <source>
        <dbReference type="Proteomes" id="UP000193380"/>
    </source>
</evidence>